<keyword evidence="3" id="KW-1185">Reference proteome</keyword>
<comment type="caution">
    <text evidence="2">The sequence shown here is derived from an EMBL/GenBank/DDBJ whole genome shotgun (WGS) entry which is preliminary data.</text>
</comment>
<gene>
    <name evidence="2" type="ORF">GM920_19130</name>
</gene>
<accession>A0ABR6F2W8</accession>
<feature type="transmembrane region" description="Helical" evidence="1">
    <location>
        <begin position="21"/>
        <end position="43"/>
    </location>
</feature>
<dbReference type="RefSeq" id="WP_182960493.1">
    <property type="nucleotide sequence ID" value="NZ_WNXC01000008.1"/>
</dbReference>
<evidence type="ECO:0000313" key="3">
    <source>
        <dbReference type="Proteomes" id="UP000636110"/>
    </source>
</evidence>
<feature type="transmembrane region" description="Helical" evidence="1">
    <location>
        <begin position="279"/>
        <end position="295"/>
    </location>
</feature>
<feature type="transmembrane region" description="Helical" evidence="1">
    <location>
        <begin position="450"/>
        <end position="474"/>
    </location>
</feature>
<feature type="transmembrane region" description="Helical" evidence="1">
    <location>
        <begin position="174"/>
        <end position="198"/>
    </location>
</feature>
<feature type="transmembrane region" description="Helical" evidence="1">
    <location>
        <begin position="378"/>
        <end position="401"/>
    </location>
</feature>
<dbReference type="InterPro" id="IPR043742">
    <property type="entry name" value="DUF5687"/>
</dbReference>
<feature type="transmembrane region" description="Helical" evidence="1">
    <location>
        <begin position="103"/>
        <end position="136"/>
    </location>
</feature>
<protein>
    <recommendedName>
        <fullName evidence="4">ABC transporter permease</fullName>
    </recommendedName>
</protein>
<evidence type="ECO:0000256" key="1">
    <source>
        <dbReference type="SAM" id="Phobius"/>
    </source>
</evidence>
<feature type="transmembrane region" description="Helical" evidence="1">
    <location>
        <begin position="422"/>
        <end position="444"/>
    </location>
</feature>
<evidence type="ECO:0000313" key="2">
    <source>
        <dbReference type="EMBL" id="MBB2151018.1"/>
    </source>
</evidence>
<keyword evidence="1" id="KW-0472">Membrane</keyword>
<name>A0ABR6F2W8_9SPHI</name>
<sequence length="492" mass="55839">MLSTFLDHQWKAFWRSKNKGGTIATQLLIGFVVLYLLGVAIFLGIGLEGFITQIFPKKDVFEVFNGLILYYFAIDFLMRIQLQDLPTMSIVPYLHLRIPKRKIVNFLNVSALFSAFNVLPLFLFLPFCATAISGVYGPLTALMYVIAIFSLMIFNNYAALYVKRLSIQNLKLVPILLLCIVGLGLLEYFKIFSIAAISNEVFSFIADHPFAALGFTTFAVMMFVGNARYLRSNLYVEELSSSKEKKSSTDYPFLDRFGKVGALVALEIKLILRNKRSRSAVTMSLLLLFYGFLFYKKDVLDKDKLAFILFAAVFMTGNTISMYGQFMFGWQAAHFDGLMANKIDIKDFIRAKFLLFTLFSTFITLLSCLYGFMSWKILVVHCAAYFYNIGIGTVIVLYFATRNFKAIDISKGAAFNYQGVGASQWVLGIPYFLCPYLIFLPFSLTGHPYWGILALGLCGLAAFLTRGFWVDFLVKEFNKRKYKIAAGFREKS</sequence>
<reference evidence="2 3" key="1">
    <citation type="submission" date="2019-11" db="EMBL/GenBank/DDBJ databases">
        <title>Description of Pedobacter sp. LMG 31462T.</title>
        <authorList>
            <person name="Carlier A."/>
            <person name="Qi S."/>
            <person name="Vandamme P."/>
        </authorList>
    </citation>
    <scope>NUCLEOTIDE SEQUENCE [LARGE SCALE GENOMIC DNA]</scope>
    <source>
        <strain evidence="2 3">LMG 31462</strain>
    </source>
</reference>
<organism evidence="2 3">
    <name type="scientific">Pedobacter gandavensis</name>
    <dbReference type="NCBI Taxonomy" id="2679963"/>
    <lineage>
        <taxon>Bacteria</taxon>
        <taxon>Pseudomonadati</taxon>
        <taxon>Bacteroidota</taxon>
        <taxon>Sphingobacteriia</taxon>
        <taxon>Sphingobacteriales</taxon>
        <taxon>Sphingobacteriaceae</taxon>
        <taxon>Pedobacter</taxon>
    </lineage>
</organism>
<feature type="transmembrane region" description="Helical" evidence="1">
    <location>
        <begin position="142"/>
        <end position="162"/>
    </location>
</feature>
<feature type="transmembrane region" description="Helical" evidence="1">
    <location>
        <begin position="210"/>
        <end position="230"/>
    </location>
</feature>
<feature type="transmembrane region" description="Helical" evidence="1">
    <location>
        <begin position="307"/>
        <end position="330"/>
    </location>
</feature>
<feature type="transmembrane region" description="Helical" evidence="1">
    <location>
        <begin position="351"/>
        <end position="372"/>
    </location>
</feature>
<proteinExistence type="predicted"/>
<keyword evidence="1" id="KW-0812">Transmembrane</keyword>
<evidence type="ECO:0008006" key="4">
    <source>
        <dbReference type="Google" id="ProtNLM"/>
    </source>
</evidence>
<dbReference type="Pfam" id="PF18940">
    <property type="entry name" value="DUF5687"/>
    <property type="match status" value="1"/>
</dbReference>
<dbReference type="EMBL" id="WNXC01000008">
    <property type="protein sequence ID" value="MBB2151018.1"/>
    <property type="molecule type" value="Genomic_DNA"/>
</dbReference>
<feature type="transmembrane region" description="Helical" evidence="1">
    <location>
        <begin position="63"/>
        <end position="82"/>
    </location>
</feature>
<keyword evidence="1" id="KW-1133">Transmembrane helix</keyword>
<dbReference type="Proteomes" id="UP000636110">
    <property type="component" value="Unassembled WGS sequence"/>
</dbReference>